<keyword evidence="2" id="KW-0812">Transmembrane</keyword>
<feature type="compositionally biased region" description="Low complexity" evidence="1">
    <location>
        <begin position="298"/>
        <end position="307"/>
    </location>
</feature>
<dbReference type="RefSeq" id="XP_062649507.1">
    <property type="nucleotide sequence ID" value="XM_062796937.1"/>
</dbReference>
<feature type="region of interest" description="Disordered" evidence="1">
    <location>
        <begin position="333"/>
        <end position="444"/>
    </location>
</feature>
<dbReference type="AlphaFoldDB" id="A0AAN6Z589"/>
<dbReference type="GeneID" id="87833705"/>
<feature type="region of interest" description="Disordered" evidence="1">
    <location>
        <begin position="297"/>
        <end position="321"/>
    </location>
</feature>
<dbReference type="EMBL" id="MU853225">
    <property type="protein sequence ID" value="KAK4125736.1"/>
    <property type="molecule type" value="Genomic_DNA"/>
</dbReference>
<organism evidence="3 4">
    <name type="scientific">Parathielavia appendiculata</name>
    <dbReference type="NCBI Taxonomy" id="2587402"/>
    <lineage>
        <taxon>Eukaryota</taxon>
        <taxon>Fungi</taxon>
        <taxon>Dikarya</taxon>
        <taxon>Ascomycota</taxon>
        <taxon>Pezizomycotina</taxon>
        <taxon>Sordariomycetes</taxon>
        <taxon>Sordariomycetidae</taxon>
        <taxon>Sordariales</taxon>
        <taxon>Chaetomiaceae</taxon>
        <taxon>Parathielavia</taxon>
    </lineage>
</organism>
<keyword evidence="2" id="KW-1133">Transmembrane helix</keyword>
<dbReference type="PANTHER" id="PTHR35179">
    <property type="entry name" value="PROTEIN CBG02620"/>
    <property type="match status" value="1"/>
</dbReference>
<evidence type="ECO:0000256" key="2">
    <source>
        <dbReference type="SAM" id="Phobius"/>
    </source>
</evidence>
<dbReference type="Proteomes" id="UP001302602">
    <property type="component" value="Unassembled WGS sequence"/>
</dbReference>
<protein>
    <submittedName>
        <fullName evidence="3">Uncharacterized protein</fullName>
    </submittedName>
</protein>
<dbReference type="PANTHER" id="PTHR35179:SF1">
    <property type="entry name" value="INTEGRAL MEMBRANE PROTEIN"/>
    <property type="match status" value="1"/>
</dbReference>
<evidence type="ECO:0000313" key="4">
    <source>
        <dbReference type="Proteomes" id="UP001302602"/>
    </source>
</evidence>
<feature type="compositionally biased region" description="Low complexity" evidence="1">
    <location>
        <begin position="404"/>
        <end position="418"/>
    </location>
</feature>
<evidence type="ECO:0000313" key="3">
    <source>
        <dbReference type="EMBL" id="KAK4125736.1"/>
    </source>
</evidence>
<feature type="transmembrane region" description="Helical" evidence="2">
    <location>
        <begin position="127"/>
        <end position="147"/>
    </location>
</feature>
<name>A0AAN6Z589_9PEZI</name>
<reference evidence="3" key="1">
    <citation type="journal article" date="2023" name="Mol. Phylogenet. Evol.">
        <title>Genome-scale phylogeny and comparative genomics of the fungal order Sordariales.</title>
        <authorList>
            <person name="Hensen N."/>
            <person name="Bonometti L."/>
            <person name="Westerberg I."/>
            <person name="Brannstrom I.O."/>
            <person name="Guillou S."/>
            <person name="Cros-Aarteil S."/>
            <person name="Calhoun S."/>
            <person name="Haridas S."/>
            <person name="Kuo A."/>
            <person name="Mondo S."/>
            <person name="Pangilinan J."/>
            <person name="Riley R."/>
            <person name="LaButti K."/>
            <person name="Andreopoulos B."/>
            <person name="Lipzen A."/>
            <person name="Chen C."/>
            <person name="Yan M."/>
            <person name="Daum C."/>
            <person name="Ng V."/>
            <person name="Clum A."/>
            <person name="Steindorff A."/>
            <person name="Ohm R.A."/>
            <person name="Martin F."/>
            <person name="Silar P."/>
            <person name="Natvig D.O."/>
            <person name="Lalanne C."/>
            <person name="Gautier V."/>
            <person name="Ament-Velasquez S.L."/>
            <person name="Kruys A."/>
            <person name="Hutchinson M.I."/>
            <person name="Powell A.J."/>
            <person name="Barry K."/>
            <person name="Miller A.N."/>
            <person name="Grigoriev I.V."/>
            <person name="Debuchy R."/>
            <person name="Gladieux P."/>
            <person name="Hiltunen Thoren M."/>
            <person name="Johannesson H."/>
        </authorList>
    </citation>
    <scope>NUCLEOTIDE SEQUENCE</scope>
    <source>
        <strain evidence="3">CBS 731.68</strain>
    </source>
</reference>
<evidence type="ECO:0000256" key="1">
    <source>
        <dbReference type="SAM" id="MobiDB-lite"/>
    </source>
</evidence>
<feature type="transmembrane region" description="Helical" evidence="2">
    <location>
        <begin position="56"/>
        <end position="81"/>
    </location>
</feature>
<comment type="caution">
    <text evidence="3">The sequence shown here is derived from an EMBL/GenBank/DDBJ whole genome shotgun (WGS) entry which is preliminary data.</text>
</comment>
<feature type="compositionally biased region" description="Basic and acidic residues" evidence="1">
    <location>
        <begin position="334"/>
        <end position="350"/>
    </location>
</feature>
<keyword evidence="2" id="KW-0472">Membrane</keyword>
<sequence>MGAPVPPRYQKGKTSEVGLLVAAFLFGASVAVAVYDSAKAGRQSYRSWHRRHRANAYIVMLWAVISMCMVAALCCWLYLLGKIQPSIHFFVLMLVTWVIQIQCLMQILANRLSLILYNPEKARRLKLGLFIAIGLINISVFVIWVPARLRISETWIRINVIWDRMEKAIFAVIDMGLNGYFMWLVKSKLVAGGLKQYNLVYRYNLVMSCLSVSLDVMLIGLMSLRDDAVYVQAHPLVCLTKLNIEMNMAELLGKVVKKSTEQRASVSLPLADVCQPQLGIDTFDRQWLGSAKNVIVPSGSRGSSRGSNSGGGGCGGGQMHELNMDILNESGRTQAEEVTRNDSGRRHVEEATGSTSKTPKGVNTVERRQWQAPTIRPRSSTKGPLDDDGPLASPLSADHAQQTLSLRSQPRSPSPRSLMKPRSPAHSPAPTGKRSFTPGIAPARHGPKDFSYLLRPEIYHDLTPLNNPPSFRNPPNQLSKDTPIPDLLSQGYFRAAAIAAAHRLTSGALDPTDHAQIFDLLYTRLACLTLLDATALAAQEVKALGDLHSAFYYSSSPAAQQLPEDTIITSAVSTTTTITAIATANPTHLVPWPLRVLAVRLQALGFSDPRRAVMSYYDLAREARVRLGEAKAAHDHSAMELWKERLADLGVRVAGALVEMDDLTGAVEHLETLRKEKEEGSVGAGMGRIRMALLYLHLGDVSAARGCVGAGDGVEDGVQERVVTALCDMADGDFEAALGKWAELKEKVDDEMVGVNMAVCLLYVGRMQEGRALLEQLVDSGRSSHTLLFNLTTMYELCTDRSRALKVKLSERVAARENRDDGWEKSNADFKL</sequence>
<reference evidence="3" key="2">
    <citation type="submission" date="2023-05" db="EMBL/GenBank/DDBJ databases">
        <authorList>
            <consortium name="Lawrence Berkeley National Laboratory"/>
            <person name="Steindorff A."/>
            <person name="Hensen N."/>
            <person name="Bonometti L."/>
            <person name="Westerberg I."/>
            <person name="Brannstrom I.O."/>
            <person name="Guillou S."/>
            <person name="Cros-Aarteil S."/>
            <person name="Calhoun S."/>
            <person name="Haridas S."/>
            <person name="Kuo A."/>
            <person name="Mondo S."/>
            <person name="Pangilinan J."/>
            <person name="Riley R."/>
            <person name="Labutti K."/>
            <person name="Andreopoulos B."/>
            <person name="Lipzen A."/>
            <person name="Chen C."/>
            <person name="Yanf M."/>
            <person name="Daum C."/>
            <person name="Ng V."/>
            <person name="Clum A."/>
            <person name="Ohm R."/>
            <person name="Martin F."/>
            <person name="Silar P."/>
            <person name="Natvig D."/>
            <person name="Lalanne C."/>
            <person name="Gautier V."/>
            <person name="Ament-Velasquez S.L."/>
            <person name="Kruys A."/>
            <person name="Hutchinson M.I."/>
            <person name="Powell A.J."/>
            <person name="Barry K."/>
            <person name="Miller A.N."/>
            <person name="Grigoriev I.V."/>
            <person name="Debuchy R."/>
            <person name="Gladieux P."/>
            <person name="Thoren M.H."/>
            <person name="Johannesson H."/>
        </authorList>
    </citation>
    <scope>NUCLEOTIDE SEQUENCE</scope>
    <source>
        <strain evidence="3">CBS 731.68</strain>
    </source>
</reference>
<gene>
    <name evidence="3" type="ORF">N657DRAFT_688424</name>
</gene>
<feature type="transmembrane region" description="Helical" evidence="2">
    <location>
        <begin position="87"/>
        <end position="107"/>
    </location>
</feature>
<feature type="transmembrane region" description="Helical" evidence="2">
    <location>
        <begin position="17"/>
        <end position="35"/>
    </location>
</feature>
<proteinExistence type="predicted"/>
<keyword evidence="4" id="KW-1185">Reference proteome</keyword>
<feature type="compositionally biased region" description="Gly residues" evidence="1">
    <location>
        <begin position="308"/>
        <end position="318"/>
    </location>
</feature>
<accession>A0AAN6Z589</accession>